<keyword evidence="2" id="KW-1185">Reference proteome</keyword>
<dbReference type="AlphaFoldDB" id="A0A1Q5TNJ3"/>
<evidence type="ECO:0000313" key="1">
    <source>
        <dbReference type="EMBL" id="OKP01800.1"/>
    </source>
</evidence>
<name>A0A1Q5TNJ3_9EURO</name>
<organism evidence="1 2">
    <name type="scientific">Penicillium subrubescens</name>
    <dbReference type="NCBI Taxonomy" id="1316194"/>
    <lineage>
        <taxon>Eukaryota</taxon>
        <taxon>Fungi</taxon>
        <taxon>Dikarya</taxon>
        <taxon>Ascomycota</taxon>
        <taxon>Pezizomycotina</taxon>
        <taxon>Eurotiomycetes</taxon>
        <taxon>Eurotiomycetidae</taxon>
        <taxon>Eurotiales</taxon>
        <taxon>Aspergillaceae</taxon>
        <taxon>Penicillium</taxon>
    </lineage>
</organism>
<dbReference type="Proteomes" id="UP000186955">
    <property type="component" value="Unassembled WGS sequence"/>
</dbReference>
<reference evidence="1 2" key="1">
    <citation type="submission" date="2016-10" db="EMBL/GenBank/DDBJ databases">
        <title>Genome sequence of the ascomycete fungus Penicillium subrubescens.</title>
        <authorList>
            <person name="De Vries R.P."/>
            <person name="Peng M."/>
            <person name="Dilokpimol A."/>
            <person name="Hilden K."/>
            <person name="Makela M.R."/>
            <person name="Grigoriev I."/>
            <person name="Riley R."/>
            <person name="Granchi Z."/>
        </authorList>
    </citation>
    <scope>NUCLEOTIDE SEQUENCE [LARGE SCALE GENOMIC DNA]</scope>
    <source>
        <strain evidence="1 2">CBS 132785</strain>
    </source>
</reference>
<sequence length="135" mass="15523">MEITTIVMIELTTIGQPEDPQRPALMDQPFEPAMEALARLEREDPKLAFQVTSLIGLYRRLWESCMAKHIEGSKLANVNHSLRETHRHLTDERNKMQSRHDDQIARLQFFDQALESSRLRLSDILRIGTGTPKGS</sequence>
<protein>
    <submittedName>
        <fullName evidence="1">Uncharacterized protein</fullName>
    </submittedName>
</protein>
<accession>A0A1Q5TNJ3</accession>
<evidence type="ECO:0000313" key="2">
    <source>
        <dbReference type="Proteomes" id="UP000186955"/>
    </source>
</evidence>
<dbReference type="EMBL" id="MNBE01000633">
    <property type="protein sequence ID" value="OKP01800.1"/>
    <property type="molecule type" value="Genomic_DNA"/>
</dbReference>
<dbReference type="Gene3D" id="1.20.5.4090">
    <property type="match status" value="1"/>
</dbReference>
<gene>
    <name evidence="1" type="ORF">PENSUB_7242</name>
</gene>
<comment type="caution">
    <text evidence="1">The sequence shown here is derived from an EMBL/GenBank/DDBJ whole genome shotgun (WGS) entry which is preliminary data.</text>
</comment>
<proteinExistence type="predicted"/>